<comment type="caution">
    <text evidence="2">The sequence shown here is derived from an EMBL/GenBank/DDBJ whole genome shotgun (WGS) entry which is preliminary data.</text>
</comment>
<organism evidence="2 3">
    <name type="scientific">Rhizobium sullae</name>
    <name type="common">Rhizobium hedysari</name>
    <dbReference type="NCBI Taxonomy" id="50338"/>
    <lineage>
        <taxon>Bacteria</taxon>
        <taxon>Pseudomonadati</taxon>
        <taxon>Pseudomonadota</taxon>
        <taxon>Alphaproteobacteria</taxon>
        <taxon>Hyphomicrobiales</taxon>
        <taxon>Rhizobiaceae</taxon>
        <taxon>Rhizobium/Agrobacterium group</taxon>
        <taxon>Rhizobium</taxon>
    </lineage>
</organism>
<gene>
    <name evidence="2" type="ORF">EV132_102488</name>
</gene>
<feature type="region of interest" description="Disordered" evidence="1">
    <location>
        <begin position="31"/>
        <end position="54"/>
    </location>
</feature>
<evidence type="ECO:0000313" key="2">
    <source>
        <dbReference type="EMBL" id="TCU19257.1"/>
    </source>
</evidence>
<reference evidence="2 3" key="1">
    <citation type="submission" date="2019-03" db="EMBL/GenBank/DDBJ databases">
        <title>Genomic Encyclopedia of Type Strains, Phase IV (KMG-V): Genome sequencing to study the core and pangenomes of soil and plant-associated prokaryotes.</title>
        <authorList>
            <person name="Whitman W."/>
        </authorList>
    </citation>
    <scope>NUCLEOTIDE SEQUENCE [LARGE SCALE GENOMIC DNA]</scope>
    <source>
        <strain evidence="2 3">Hc14</strain>
    </source>
</reference>
<evidence type="ECO:0000313" key="3">
    <source>
        <dbReference type="Proteomes" id="UP000294576"/>
    </source>
</evidence>
<dbReference type="AlphaFoldDB" id="A0A4R3QEQ9"/>
<proteinExistence type="predicted"/>
<dbReference type="EMBL" id="SMBH01000002">
    <property type="protein sequence ID" value="TCU19257.1"/>
    <property type="molecule type" value="Genomic_DNA"/>
</dbReference>
<name>A0A4R3QEQ9_RHISU</name>
<accession>A0A4R3QEQ9</accession>
<protein>
    <submittedName>
        <fullName evidence="2">Uncharacterized protein</fullName>
    </submittedName>
</protein>
<dbReference type="Proteomes" id="UP000294576">
    <property type="component" value="Unassembled WGS sequence"/>
</dbReference>
<evidence type="ECO:0000256" key="1">
    <source>
        <dbReference type="SAM" id="MobiDB-lite"/>
    </source>
</evidence>
<sequence length="54" mass="6241">MVKRAHGLSLTNEIQAWPEAKDKISYPLPQRERKGRRTRCTFLSPKGRGSNFNI</sequence>